<evidence type="ECO:0000259" key="5">
    <source>
        <dbReference type="Pfam" id="PF01814"/>
    </source>
</evidence>
<dbReference type="GO" id="GO:0046872">
    <property type="term" value="F:metal ion binding"/>
    <property type="evidence" value="ECO:0007669"/>
    <property type="project" value="UniProtKB-KW"/>
</dbReference>
<reference evidence="6" key="1">
    <citation type="submission" date="2020-06" db="EMBL/GenBank/DDBJ databases">
        <title>Legume-microbial interactions unlock mineral nutrients during tropical forest succession.</title>
        <authorList>
            <person name="Epihov D.Z."/>
        </authorList>
    </citation>
    <scope>NUCLEOTIDE SEQUENCE [LARGE SCALE GENOMIC DNA]</scope>
    <source>
        <strain evidence="6">Pan2503</strain>
    </source>
</reference>
<dbReference type="NCBIfam" id="TIGR03652">
    <property type="entry name" value="FeS_repair_RIC"/>
    <property type="match status" value="1"/>
</dbReference>
<evidence type="ECO:0000256" key="4">
    <source>
        <dbReference type="ARBA" id="ARBA00023004"/>
    </source>
</evidence>
<dbReference type="Pfam" id="PF01814">
    <property type="entry name" value="Hemerythrin"/>
    <property type="match status" value="1"/>
</dbReference>
<name>A0A7V8NRM0_9BACT</name>
<accession>A0A7V8NRM0</accession>
<dbReference type="EMBL" id="JACDQQ010001413">
    <property type="protein sequence ID" value="MBA0086242.1"/>
    <property type="molecule type" value="Genomic_DNA"/>
</dbReference>
<dbReference type="GO" id="GO:0005737">
    <property type="term" value="C:cytoplasm"/>
    <property type="evidence" value="ECO:0007669"/>
    <property type="project" value="UniProtKB-SubCell"/>
</dbReference>
<keyword evidence="3" id="KW-0479">Metal-binding</keyword>
<keyword evidence="7" id="KW-1185">Reference proteome</keyword>
<feature type="non-terminal residue" evidence="6">
    <location>
        <position position="1"/>
    </location>
</feature>
<comment type="caution">
    <text evidence="6">The sequence shown here is derived from an EMBL/GenBank/DDBJ whole genome shotgun (WGS) entry which is preliminary data.</text>
</comment>
<dbReference type="PANTHER" id="PTHR36438">
    <property type="entry name" value="IRON-SULFUR CLUSTER REPAIR PROTEIN YTFE"/>
    <property type="match status" value="1"/>
</dbReference>
<dbReference type="AlphaFoldDB" id="A0A7V8NRM0"/>
<evidence type="ECO:0000313" key="7">
    <source>
        <dbReference type="Proteomes" id="UP000567293"/>
    </source>
</evidence>
<dbReference type="InterPro" id="IPR019903">
    <property type="entry name" value="RIC_family"/>
</dbReference>
<dbReference type="Proteomes" id="UP000567293">
    <property type="component" value="Unassembled WGS sequence"/>
</dbReference>
<evidence type="ECO:0000313" key="6">
    <source>
        <dbReference type="EMBL" id="MBA0086242.1"/>
    </source>
</evidence>
<comment type="subcellular location">
    <subcellularLocation>
        <location evidence="1">Cytoplasm</location>
    </subcellularLocation>
</comment>
<evidence type="ECO:0000256" key="2">
    <source>
        <dbReference type="ARBA" id="ARBA00022490"/>
    </source>
</evidence>
<dbReference type="Gene3D" id="1.20.120.520">
    <property type="entry name" value="nmb1532 protein domain like"/>
    <property type="match status" value="1"/>
</dbReference>
<dbReference type="PANTHER" id="PTHR36438:SF1">
    <property type="entry name" value="IRON-SULFUR CLUSTER REPAIR PROTEIN YTFE"/>
    <property type="match status" value="1"/>
</dbReference>
<keyword evidence="2" id="KW-0963">Cytoplasm</keyword>
<organism evidence="6 7">
    <name type="scientific">Candidatus Acidiferrum panamense</name>
    <dbReference type="NCBI Taxonomy" id="2741543"/>
    <lineage>
        <taxon>Bacteria</taxon>
        <taxon>Pseudomonadati</taxon>
        <taxon>Acidobacteriota</taxon>
        <taxon>Terriglobia</taxon>
        <taxon>Candidatus Acidiferrales</taxon>
        <taxon>Candidatus Acidiferrum</taxon>
    </lineage>
</organism>
<dbReference type="Pfam" id="PF04405">
    <property type="entry name" value="ScdA_N"/>
    <property type="match status" value="1"/>
</dbReference>
<sequence length="232" mass="26128">NEIALSNPGARHILEDRGIDYCCGGGKSLDEACLKANVPAEEILRQLRQNSANTVPGESRWTSAPLAELTKHIRERHHQYVRDSIPRLRALLKKIREKHGGRHRELGEIEKLFGDVAREMLMHMQKEEQILFPFIDSLERAANGNGAVEPPFFQTVKNPIYSMMKEHDSAGELVRQIRAASGGYKAPTDACTSYRAAYQGLEEFEKDLHLHVHLENNILFPRAVELEAAALA</sequence>
<dbReference type="InterPro" id="IPR012312">
    <property type="entry name" value="Hemerythrin-like"/>
</dbReference>
<feature type="domain" description="Hemerythrin-like" evidence="5">
    <location>
        <begin position="75"/>
        <end position="223"/>
    </location>
</feature>
<proteinExistence type="predicted"/>
<protein>
    <submittedName>
        <fullName evidence="6">Iron-sulfur cluster repair di-iron protein</fullName>
    </submittedName>
</protein>
<keyword evidence="4" id="KW-0408">Iron</keyword>
<evidence type="ECO:0000256" key="1">
    <source>
        <dbReference type="ARBA" id="ARBA00004496"/>
    </source>
</evidence>
<evidence type="ECO:0000256" key="3">
    <source>
        <dbReference type="ARBA" id="ARBA00022723"/>
    </source>
</evidence>
<gene>
    <name evidence="6" type="primary">ric</name>
    <name evidence="6" type="ORF">HRJ53_14745</name>
</gene>